<organism evidence="1 2">
    <name type="scientific">Artomyces pyxidatus</name>
    <dbReference type="NCBI Taxonomy" id="48021"/>
    <lineage>
        <taxon>Eukaryota</taxon>
        <taxon>Fungi</taxon>
        <taxon>Dikarya</taxon>
        <taxon>Basidiomycota</taxon>
        <taxon>Agaricomycotina</taxon>
        <taxon>Agaricomycetes</taxon>
        <taxon>Russulales</taxon>
        <taxon>Auriscalpiaceae</taxon>
        <taxon>Artomyces</taxon>
    </lineage>
</organism>
<evidence type="ECO:0000313" key="1">
    <source>
        <dbReference type="EMBL" id="KAI0054394.1"/>
    </source>
</evidence>
<reference evidence="1" key="1">
    <citation type="submission" date="2021-03" db="EMBL/GenBank/DDBJ databases">
        <authorList>
            <consortium name="DOE Joint Genome Institute"/>
            <person name="Ahrendt S."/>
            <person name="Looney B.P."/>
            <person name="Miyauchi S."/>
            <person name="Morin E."/>
            <person name="Drula E."/>
            <person name="Courty P.E."/>
            <person name="Chicoki N."/>
            <person name="Fauchery L."/>
            <person name="Kohler A."/>
            <person name="Kuo A."/>
            <person name="Labutti K."/>
            <person name="Pangilinan J."/>
            <person name="Lipzen A."/>
            <person name="Riley R."/>
            <person name="Andreopoulos W."/>
            <person name="He G."/>
            <person name="Johnson J."/>
            <person name="Barry K.W."/>
            <person name="Grigoriev I.V."/>
            <person name="Nagy L."/>
            <person name="Hibbett D."/>
            <person name="Henrissat B."/>
            <person name="Matheny P.B."/>
            <person name="Labbe J."/>
            <person name="Martin F."/>
        </authorList>
    </citation>
    <scope>NUCLEOTIDE SEQUENCE</scope>
    <source>
        <strain evidence="1">HHB10654</strain>
    </source>
</reference>
<gene>
    <name evidence="1" type="ORF">BV25DRAFT_1817124</name>
</gene>
<reference evidence="1" key="2">
    <citation type="journal article" date="2022" name="New Phytol.">
        <title>Evolutionary transition to the ectomycorrhizal habit in the genomes of a hyperdiverse lineage of mushroom-forming fungi.</title>
        <authorList>
            <person name="Looney B."/>
            <person name="Miyauchi S."/>
            <person name="Morin E."/>
            <person name="Drula E."/>
            <person name="Courty P.E."/>
            <person name="Kohler A."/>
            <person name="Kuo A."/>
            <person name="LaButti K."/>
            <person name="Pangilinan J."/>
            <person name="Lipzen A."/>
            <person name="Riley R."/>
            <person name="Andreopoulos W."/>
            <person name="He G."/>
            <person name="Johnson J."/>
            <person name="Nolan M."/>
            <person name="Tritt A."/>
            <person name="Barry K.W."/>
            <person name="Grigoriev I.V."/>
            <person name="Nagy L.G."/>
            <person name="Hibbett D."/>
            <person name="Henrissat B."/>
            <person name="Matheny P.B."/>
            <person name="Labbe J."/>
            <person name="Martin F.M."/>
        </authorList>
    </citation>
    <scope>NUCLEOTIDE SEQUENCE</scope>
    <source>
        <strain evidence="1">HHB10654</strain>
    </source>
</reference>
<name>A0ACB8SD29_9AGAM</name>
<protein>
    <submittedName>
        <fullName evidence="1">Uncharacterized protein</fullName>
    </submittedName>
</protein>
<comment type="caution">
    <text evidence="1">The sequence shown here is derived from an EMBL/GenBank/DDBJ whole genome shotgun (WGS) entry which is preliminary data.</text>
</comment>
<keyword evidence="2" id="KW-1185">Reference proteome</keyword>
<proteinExistence type="predicted"/>
<dbReference type="EMBL" id="MU277457">
    <property type="protein sequence ID" value="KAI0054394.1"/>
    <property type="molecule type" value="Genomic_DNA"/>
</dbReference>
<sequence length="223" mass="25288">MLSRGVTFEWRVRDGDLVVAWARQPPPFTLGSFRLPPWWSIADDVFKAYGVRARDILSRPHARRFVVRGGILWRLALEYGGVALLEEALEGPSPIARAFGLGSRWLYPEKSVGDRFFGEEVMDVVGARGDRSLWPLPDVFESSMAWRGEWSDHNELWFQRRLRLMAQGAAQFLRASAWQRELRSDMRAEDRLGEDGVGSLTHAGILLGQHPEARRFGLIALGS</sequence>
<dbReference type="Proteomes" id="UP000814140">
    <property type="component" value="Unassembled WGS sequence"/>
</dbReference>
<accession>A0ACB8SD29</accession>
<evidence type="ECO:0000313" key="2">
    <source>
        <dbReference type="Proteomes" id="UP000814140"/>
    </source>
</evidence>